<keyword evidence="3" id="KW-1185">Reference proteome</keyword>
<dbReference type="Gene3D" id="2.40.50.870">
    <property type="entry name" value="Protein of unknown function (DUF3299)"/>
    <property type="match status" value="1"/>
</dbReference>
<keyword evidence="1" id="KW-0732">Signal</keyword>
<feature type="signal peptide" evidence="1">
    <location>
        <begin position="1"/>
        <end position="22"/>
    </location>
</feature>
<dbReference type="Proteomes" id="UP000236745">
    <property type="component" value="Unassembled WGS sequence"/>
</dbReference>
<evidence type="ECO:0000256" key="1">
    <source>
        <dbReference type="SAM" id="SignalP"/>
    </source>
</evidence>
<evidence type="ECO:0000313" key="2">
    <source>
        <dbReference type="EMBL" id="SEG24991.1"/>
    </source>
</evidence>
<proteinExistence type="predicted"/>
<gene>
    <name evidence="2" type="ORF">SAMN05444390_1011815</name>
</gene>
<dbReference type="AlphaFoldDB" id="A0A1H5YLH3"/>
<dbReference type="InterPro" id="IPR021727">
    <property type="entry name" value="DUF3299"/>
</dbReference>
<name>A0A1H5YLH3_9GAMM</name>
<dbReference type="OrthoDB" id="9784998at2"/>
<reference evidence="2 3" key="1">
    <citation type="submission" date="2016-10" db="EMBL/GenBank/DDBJ databases">
        <authorList>
            <person name="de Groot N.N."/>
        </authorList>
    </citation>
    <scope>NUCLEOTIDE SEQUENCE [LARGE SCALE GENOMIC DNA]</scope>
    <source>
        <strain evidence="2 3">DSM 22012</strain>
    </source>
</reference>
<protein>
    <recommendedName>
        <fullName evidence="4">DUF3299 domain-containing protein</fullName>
    </recommendedName>
</protein>
<evidence type="ECO:0008006" key="4">
    <source>
        <dbReference type="Google" id="ProtNLM"/>
    </source>
</evidence>
<feature type="chain" id="PRO_5009290689" description="DUF3299 domain-containing protein" evidence="1">
    <location>
        <begin position="23"/>
        <end position="189"/>
    </location>
</feature>
<sequence>MKKLCRLTALLLPLLLISPVHAEQMNGEEVREITWDDLMPADYNLSFEDLYGTSEDNLDALDDYTEEASNLLDHMQQVLASAPVVDEMDGKMVRVPGFVVPLEGEDQRVDRFFLVPYFGACIHTPPPPSNQIIDTHYEPGTQLDSLYDAVWITGKLTVHSFQHEMGTAGYRLEAFRIEPYEMEEEENQG</sequence>
<accession>A0A1H5YLH3</accession>
<organism evidence="2 3">
    <name type="scientific">Marinobacterium lutimaris</name>
    <dbReference type="NCBI Taxonomy" id="568106"/>
    <lineage>
        <taxon>Bacteria</taxon>
        <taxon>Pseudomonadati</taxon>
        <taxon>Pseudomonadota</taxon>
        <taxon>Gammaproteobacteria</taxon>
        <taxon>Oceanospirillales</taxon>
        <taxon>Oceanospirillaceae</taxon>
        <taxon>Marinobacterium</taxon>
    </lineage>
</organism>
<evidence type="ECO:0000313" key="3">
    <source>
        <dbReference type="Proteomes" id="UP000236745"/>
    </source>
</evidence>
<dbReference type="RefSeq" id="WP_104002685.1">
    <property type="nucleotide sequence ID" value="NZ_FNVQ01000001.1"/>
</dbReference>
<dbReference type="EMBL" id="FNVQ01000001">
    <property type="protein sequence ID" value="SEG24991.1"/>
    <property type="molecule type" value="Genomic_DNA"/>
</dbReference>
<dbReference type="Pfam" id="PF11736">
    <property type="entry name" value="DUF3299"/>
    <property type="match status" value="1"/>
</dbReference>